<dbReference type="RefSeq" id="XP_030978395.1">
    <property type="nucleotide sequence ID" value="XM_031128753.1"/>
</dbReference>
<reference evidence="2" key="2">
    <citation type="submission" date="2019-10" db="EMBL/GenBank/DDBJ databases">
        <authorList>
            <consortium name="NCBI Genome Project"/>
        </authorList>
    </citation>
    <scope>NUCLEOTIDE SEQUENCE</scope>
    <source>
        <strain evidence="2">NI907</strain>
    </source>
</reference>
<name>A0A6P8AU28_PYRGI</name>
<accession>A0A6P8AU28</accession>
<dbReference type="Proteomes" id="UP000515153">
    <property type="component" value="Chromosome V"/>
</dbReference>
<reference evidence="1 2" key="1">
    <citation type="journal article" date="2019" name="Mol. Biol. Evol.">
        <title>Blast fungal genomes show frequent chromosomal changes, gene gains and losses, and effector gene turnover.</title>
        <authorList>
            <person name="Gomez Luciano L.B."/>
            <person name="Jason Tsai I."/>
            <person name="Chuma I."/>
            <person name="Tosa Y."/>
            <person name="Chen Y.H."/>
            <person name="Li J.Y."/>
            <person name="Li M.Y."/>
            <person name="Jade Lu M.Y."/>
            <person name="Nakayashiki H."/>
            <person name="Li W.H."/>
        </authorList>
    </citation>
    <scope>NUCLEOTIDE SEQUENCE [LARGE SCALE GENOMIC DNA]</scope>
    <source>
        <strain evidence="1 2">NI907</strain>
    </source>
</reference>
<dbReference type="AlphaFoldDB" id="A0A6P8AU28"/>
<protein>
    <submittedName>
        <fullName evidence="2">Uncharacterized protein</fullName>
    </submittedName>
</protein>
<reference evidence="2" key="3">
    <citation type="submission" date="2025-08" db="UniProtKB">
        <authorList>
            <consortium name="RefSeq"/>
        </authorList>
    </citation>
    <scope>IDENTIFICATION</scope>
    <source>
        <strain evidence="2">NI907</strain>
    </source>
</reference>
<keyword evidence="1" id="KW-1185">Reference proteome</keyword>
<sequence length="142" mass="16377">MTPPQSGFEPYLMPLGNAALRFYLGLNDFEVALKYYIQELYYDTGDENIEIAKDAFLAELPVLVALREEFIDAWYAPAGQNISELEQAVRDNEYLPTIVWDIANVTLAFDEDHRVLENMLADMKDLVRDFDLRTSQCGFPLW</sequence>
<organism evidence="1 2">
    <name type="scientific">Pyricularia grisea</name>
    <name type="common">Crabgrass-specific blast fungus</name>
    <name type="synonym">Magnaporthe grisea</name>
    <dbReference type="NCBI Taxonomy" id="148305"/>
    <lineage>
        <taxon>Eukaryota</taxon>
        <taxon>Fungi</taxon>
        <taxon>Dikarya</taxon>
        <taxon>Ascomycota</taxon>
        <taxon>Pezizomycotina</taxon>
        <taxon>Sordariomycetes</taxon>
        <taxon>Sordariomycetidae</taxon>
        <taxon>Magnaporthales</taxon>
        <taxon>Pyriculariaceae</taxon>
        <taxon>Pyricularia</taxon>
    </lineage>
</organism>
<evidence type="ECO:0000313" key="2">
    <source>
        <dbReference type="RefSeq" id="XP_030978395.1"/>
    </source>
</evidence>
<proteinExistence type="predicted"/>
<evidence type="ECO:0000313" key="1">
    <source>
        <dbReference type="Proteomes" id="UP000515153"/>
    </source>
</evidence>
<dbReference type="GeneID" id="41963661"/>
<gene>
    <name evidence="2" type="ORF">PgNI_08761</name>
</gene>
<dbReference type="KEGG" id="pgri:PgNI_08761"/>